<organism evidence="1">
    <name type="scientific">marine metagenome</name>
    <dbReference type="NCBI Taxonomy" id="408172"/>
    <lineage>
        <taxon>unclassified sequences</taxon>
        <taxon>metagenomes</taxon>
        <taxon>ecological metagenomes</taxon>
    </lineage>
</organism>
<name>A0A381VP21_9ZZZZ</name>
<gene>
    <name evidence="1" type="ORF">METZ01_LOCUS94828</name>
</gene>
<evidence type="ECO:0000313" key="1">
    <source>
        <dbReference type="EMBL" id="SVA41974.1"/>
    </source>
</evidence>
<sequence length="56" mass="6312">MRRKSTKIATPTLGAMTVIFRQRGFKRPKGCAGIYMKGFNDAKEKYKKKAKTIDGS</sequence>
<reference evidence="1" key="1">
    <citation type="submission" date="2018-05" db="EMBL/GenBank/DDBJ databases">
        <authorList>
            <person name="Lanie J.A."/>
            <person name="Ng W.-L."/>
            <person name="Kazmierczak K.M."/>
            <person name="Andrzejewski T.M."/>
            <person name="Davidsen T.M."/>
            <person name="Wayne K.J."/>
            <person name="Tettelin H."/>
            <person name="Glass J.I."/>
            <person name="Rusch D."/>
            <person name="Podicherti R."/>
            <person name="Tsui H.-C.T."/>
            <person name="Winkler M.E."/>
        </authorList>
    </citation>
    <scope>NUCLEOTIDE SEQUENCE</scope>
</reference>
<dbReference type="EMBL" id="UINC01009357">
    <property type="protein sequence ID" value="SVA41974.1"/>
    <property type="molecule type" value="Genomic_DNA"/>
</dbReference>
<proteinExistence type="predicted"/>
<protein>
    <submittedName>
        <fullName evidence="1">Uncharacterized protein</fullName>
    </submittedName>
</protein>
<dbReference type="AlphaFoldDB" id="A0A381VP21"/>
<accession>A0A381VP21</accession>